<dbReference type="AlphaFoldDB" id="A0A3P7LTB9"/>
<evidence type="ECO:0000313" key="2">
    <source>
        <dbReference type="Proteomes" id="UP000270094"/>
    </source>
</evidence>
<evidence type="ECO:0000313" key="1">
    <source>
        <dbReference type="EMBL" id="VDM82348.1"/>
    </source>
</evidence>
<reference evidence="1 2" key="1">
    <citation type="submission" date="2018-11" db="EMBL/GenBank/DDBJ databases">
        <authorList>
            <consortium name="Pathogen Informatics"/>
        </authorList>
    </citation>
    <scope>NUCLEOTIDE SEQUENCE [LARGE SCALE GENOMIC DNA]</scope>
</reference>
<keyword evidence="2" id="KW-1185">Reference proteome</keyword>
<protein>
    <submittedName>
        <fullName evidence="1">Uncharacterized protein</fullName>
    </submittedName>
</protein>
<dbReference type="Proteomes" id="UP000270094">
    <property type="component" value="Unassembled WGS sequence"/>
</dbReference>
<gene>
    <name evidence="1" type="ORF">SVUK_LOCUS17346</name>
</gene>
<proteinExistence type="predicted"/>
<dbReference type="EMBL" id="UYYB01117174">
    <property type="protein sequence ID" value="VDM82348.1"/>
    <property type="molecule type" value="Genomic_DNA"/>
</dbReference>
<accession>A0A3P7LTB9</accession>
<sequence length="73" mass="7871">MRRRSAGSAQPNLMANCRNRTHTARHAVHINSVLGACVSVSEALCEKHSISSSVEQLNDPALTLVELFGWLAG</sequence>
<organism evidence="1 2">
    <name type="scientific">Strongylus vulgaris</name>
    <name type="common">Blood worm</name>
    <dbReference type="NCBI Taxonomy" id="40348"/>
    <lineage>
        <taxon>Eukaryota</taxon>
        <taxon>Metazoa</taxon>
        <taxon>Ecdysozoa</taxon>
        <taxon>Nematoda</taxon>
        <taxon>Chromadorea</taxon>
        <taxon>Rhabditida</taxon>
        <taxon>Rhabditina</taxon>
        <taxon>Rhabditomorpha</taxon>
        <taxon>Strongyloidea</taxon>
        <taxon>Strongylidae</taxon>
        <taxon>Strongylus</taxon>
    </lineage>
</organism>
<name>A0A3P7LTB9_STRVU</name>